<proteinExistence type="inferred from homology"/>
<dbReference type="PROSITE" id="PS51387">
    <property type="entry name" value="FAD_PCMH"/>
    <property type="match status" value="1"/>
</dbReference>
<organism evidence="13 14">
    <name type="scientific">Allacma fusca</name>
    <dbReference type="NCBI Taxonomy" id="39272"/>
    <lineage>
        <taxon>Eukaryota</taxon>
        <taxon>Metazoa</taxon>
        <taxon>Ecdysozoa</taxon>
        <taxon>Arthropoda</taxon>
        <taxon>Hexapoda</taxon>
        <taxon>Collembola</taxon>
        <taxon>Symphypleona</taxon>
        <taxon>Sminthuridae</taxon>
        <taxon>Allacma</taxon>
    </lineage>
</organism>
<keyword evidence="9 10" id="KW-0413">Isomerase</keyword>
<dbReference type="InterPro" id="IPR015213">
    <property type="entry name" value="Cholesterol_OX_subst-bd"/>
</dbReference>
<feature type="domain" description="FAD-binding PCMH-type" evidence="12">
    <location>
        <begin position="62"/>
        <end position="281"/>
    </location>
</feature>
<keyword evidence="11" id="KW-0812">Transmembrane</keyword>
<dbReference type="InterPro" id="IPR013049">
    <property type="entry name" value="Spo11/TopoVI_A_N"/>
</dbReference>
<dbReference type="Pfam" id="PF04406">
    <property type="entry name" value="TP6A_N"/>
    <property type="match status" value="1"/>
</dbReference>
<dbReference type="GO" id="GO:0071949">
    <property type="term" value="F:FAD binding"/>
    <property type="evidence" value="ECO:0007669"/>
    <property type="project" value="InterPro"/>
</dbReference>
<dbReference type="Pfam" id="PF01565">
    <property type="entry name" value="FAD_binding_4"/>
    <property type="match status" value="1"/>
</dbReference>
<dbReference type="GO" id="GO:0007131">
    <property type="term" value="P:reciprocal meiotic recombination"/>
    <property type="evidence" value="ECO:0007669"/>
    <property type="project" value="TreeGrafter"/>
</dbReference>
<evidence type="ECO:0000256" key="5">
    <source>
        <dbReference type="ARBA" id="ARBA00022723"/>
    </source>
</evidence>
<sequence>MSVRKLKGQPATTTHSKVKFFYPILFGIIIPSIAVVFNFEFNSGFPKPPNFPKNISLELSNFVNWADEVIANDVWTVYPKSAEEIVILINWAKDYNYTVRASGAMHSWSPLTVNLDKNSAYCKKYILAPLSCYSFRKIPPKIILVKTQRFLNNMQVINADPGDASFWAEPGVMLEDLLKILESRKLGFSNHPAVGGITLGGALAVAGHGTGVPAENETLSPGHTFGSLSNLIMAFTAIVYDDFSGKYTLKEFQRSDVVSGAFLAHLGKTIVTNVTMRAGPLQHLRCQSFIDISAEELFGQIEGLRTISKFLNTSGRIEVIWFPFTANPWLKVWTVEETKPGASTYVSSPYNYPFTDRFPQALASLLGNLISHWNNAKTINRLYTKFIPLGLTVSTSWDIWGPSRNVFSYIRPTTLKMTEAGWAIVTSRGHVEKVLRIFYQIYTRKLENFSTRNSYPINGPLCLRVTGVDNPADVRVDNAQTCGICPGSPVLGRPELDTVIWFNILTFRSNIQVSRFVSEIQNSLDEVFDESFAVLRVEWSKGFAYSSSHDFPWTNDSFLKKNIPKSWTQWESTRKILNSFDPFQSISQGQQPCFEVILEDSEGNLRNKKVDWGKDTSRNKFTVMMTIMSKAHELLQEEKTITRRDLYYENVNLYGDQSQVDKAIQELAVFLEVEPSALPFVPSAKGLMAAGGNLKLTRDVGKSEPVSVQLDKTGTLIQRFGVIKKWGKFRSNAKFVLIVEKDAIFYRLTEEDIFNRFEPFILVTGKGYPDKATRAFVSKLSRDLKIPSFVLVDADPYGLEIASIYKWGSVAQQKFPHENLSLVIPDLVLIGVLPSEIPSLGFPDDTKIPFQPRDYTKLDILISRISIYNDLAWIREAEALRKLNFKTEIEAVASLGWAYLCNEYLYNKIVSRVSNCSMVF</sequence>
<evidence type="ECO:0000259" key="12">
    <source>
        <dbReference type="PROSITE" id="PS51387"/>
    </source>
</evidence>
<reference evidence="13" key="1">
    <citation type="submission" date="2021-06" db="EMBL/GenBank/DDBJ databases">
        <authorList>
            <person name="Hodson N. C."/>
            <person name="Mongue J. A."/>
            <person name="Jaron S. K."/>
        </authorList>
    </citation>
    <scope>NUCLEOTIDE SEQUENCE</scope>
</reference>
<feature type="transmembrane region" description="Helical" evidence="11">
    <location>
        <begin position="20"/>
        <end position="39"/>
    </location>
</feature>
<keyword evidence="5" id="KW-0479">Metal-binding</keyword>
<dbReference type="AlphaFoldDB" id="A0A8J2JTG4"/>
<evidence type="ECO:0000313" key="14">
    <source>
        <dbReference type="Proteomes" id="UP000708208"/>
    </source>
</evidence>
<dbReference type="GO" id="GO:0000706">
    <property type="term" value="P:meiotic DNA double-strand break processing"/>
    <property type="evidence" value="ECO:0007669"/>
    <property type="project" value="TreeGrafter"/>
</dbReference>
<keyword evidence="11" id="KW-0472">Membrane</keyword>
<evidence type="ECO:0000256" key="7">
    <source>
        <dbReference type="ARBA" id="ARBA00023029"/>
    </source>
</evidence>
<dbReference type="GO" id="GO:0000228">
    <property type="term" value="C:nuclear chromosome"/>
    <property type="evidence" value="ECO:0007669"/>
    <property type="project" value="TreeGrafter"/>
</dbReference>
<gene>
    <name evidence="13" type="ORF">AFUS01_LOCUS14917</name>
</gene>
<evidence type="ECO:0000256" key="3">
    <source>
        <dbReference type="ARBA" id="ARBA00006559"/>
    </source>
</evidence>
<feature type="active site" description="O-(5'-phospho-DNA)-tyrosine intermediate" evidence="10">
    <location>
        <position position="648"/>
    </location>
</feature>
<keyword evidence="6" id="KW-0460">Magnesium</keyword>
<dbReference type="PANTHER" id="PTHR10848">
    <property type="entry name" value="MEIOTIC RECOMBINATION PROTEIN SPO11"/>
    <property type="match status" value="1"/>
</dbReference>
<evidence type="ECO:0000313" key="13">
    <source>
        <dbReference type="EMBL" id="CAG7725982.1"/>
    </source>
</evidence>
<evidence type="ECO:0000256" key="1">
    <source>
        <dbReference type="ARBA" id="ARBA00000185"/>
    </source>
</evidence>
<dbReference type="OrthoDB" id="5377392at2759"/>
<comment type="catalytic activity">
    <reaction evidence="1 10">
        <text>ATP-dependent breakage, passage and rejoining of double-stranded DNA.</text>
        <dbReference type="EC" id="5.6.2.2"/>
    </reaction>
</comment>
<name>A0A8J2JTG4_9HEXA</name>
<evidence type="ECO:0000256" key="8">
    <source>
        <dbReference type="ARBA" id="ARBA00023125"/>
    </source>
</evidence>
<evidence type="ECO:0000256" key="9">
    <source>
        <dbReference type="ARBA" id="ARBA00023235"/>
    </source>
</evidence>
<keyword evidence="11" id="KW-1133">Transmembrane helix</keyword>
<dbReference type="Pfam" id="PF21180">
    <property type="entry name" value="TOP6A-Spo11_Toprim"/>
    <property type="match status" value="1"/>
</dbReference>
<dbReference type="GO" id="GO:0042138">
    <property type="term" value="P:meiotic DNA double-strand break formation"/>
    <property type="evidence" value="ECO:0007669"/>
    <property type="project" value="TreeGrafter"/>
</dbReference>
<dbReference type="PROSITE" id="PS52041">
    <property type="entry name" value="TOPO_IIB"/>
    <property type="match status" value="1"/>
</dbReference>
<dbReference type="EC" id="5.6.2.2" evidence="4"/>
<comment type="cofactor">
    <cofactor evidence="2">
        <name>Mg(2+)</name>
        <dbReference type="ChEBI" id="CHEBI:18420"/>
    </cofactor>
</comment>
<evidence type="ECO:0000256" key="6">
    <source>
        <dbReference type="ARBA" id="ARBA00022842"/>
    </source>
</evidence>
<keyword evidence="8 10" id="KW-0238">DNA-binding</keyword>
<comment type="similarity">
    <text evidence="3 10">Belongs to the TOP6A family.</text>
</comment>
<dbReference type="GO" id="GO:0046872">
    <property type="term" value="F:metal ion binding"/>
    <property type="evidence" value="ECO:0007669"/>
    <property type="project" value="UniProtKB-KW"/>
</dbReference>
<dbReference type="InterPro" id="IPR006094">
    <property type="entry name" value="Oxid_FAD_bind_N"/>
</dbReference>
<comment type="caution">
    <text evidence="13">The sequence shown here is derived from an EMBL/GenBank/DDBJ whole genome shotgun (WGS) entry which is preliminary data.</text>
</comment>
<dbReference type="PANTHER" id="PTHR10848:SF0">
    <property type="entry name" value="MEIOTIC RECOMBINATION PROTEIN SPO11"/>
    <property type="match status" value="1"/>
</dbReference>
<dbReference type="InterPro" id="IPR034136">
    <property type="entry name" value="TOPRIM_Topo6A/Spo11"/>
</dbReference>
<dbReference type="GO" id="GO:0003918">
    <property type="term" value="F:DNA topoisomerase type II (double strand cut, ATP-hydrolyzing) activity"/>
    <property type="evidence" value="ECO:0007669"/>
    <property type="project" value="UniProtKB-UniRule"/>
</dbReference>
<dbReference type="InterPro" id="IPR002815">
    <property type="entry name" value="Spo11/TopoVI_A"/>
</dbReference>
<dbReference type="Proteomes" id="UP000708208">
    <property type="component" value="Unassembled WGS sequence"/>
</dbReference>
<keyword evidence="14" id="KW-1185">Reference proteome</keyword>
<dbReference type="GO" id="GO:0003677">
    <property type="term" value="F:DNA binding"/>
    <property type="evidence" value="ECO:0007669"/>
    <property type="project" value="UniProtKB-UniRule"/>
</dbReference>
<evidence type="ECO:0000256" key="2">
    <source>
        <dbReference type="ARBA" id="ARBA00001946"/>
    </source>
</evidence>
<dbReference type="CDD" id="cd00223">
    <property type="entry name" value="TOPRIM_TopoIIB_SPO"/>
    <property type="match status" value="1"/>
</dbReference>
<dbReference type="InterPro" id="IPR016166">
    <property type="entry name" value="FAD-bd_PCMH"/>
</dbReference>
<dbReference type="EMBL" id="CAJVCH010129249">
    <property type="protein sequence ID" value="CAG7725982.1"/>
    <property type="molecule type" value="Genomic_DNA"/>
</dbReference>
<dbReference type="Pfam" id="PF09129">
    <property type="entry name" value="Chol_subst-bind"/>
    <property type="match status" value="1"/>
</dbReference>
<keyword evidence="7 10" id="KW-0799">Topoisomerase</keyword>
<dbReference type="GO" id="GO:0005524">
    <property type="term" value="F:ATP binding"/>
    <property type="evidence" value="ECO:0007669"/>
    <property type="project" value="InterPro"/>
</dbReference>
<evidence type="ECO:0000256" key="10">
    <source>
        <dbReference type="PROSITE-ProRule" id="PRU01385"/>
    </source>
</evidence>
<protein>
    <recommendedName>
        <fullName evidence="4">DNA topoisomerase (ATP-hydrolyzing)</fullName>
        <ecNumber evidence="4">5.6.2.2</ecNumber>
    </recommendedName>
</protein>
<accession>A0A8J2JTG4</accession>
<evidence type="ECO:0000256" key="11">
    <source>
        <dbReference type="SAM" id="Phobius"/>
    </source>
</evidence>
<evidence type="ECO:0000256" key="4">
    <source>
        <dbReference type="ARBA" id="ARBA00012895"/>
    </source>
</evidence>